<evidence type="ECO:0000256" key="3">
    <source>
        <dbReference type="ARBA" id="ARBA00023239"/>
    </source>
</evidence>
<dbReference type="GO" id="GO:0016832">
    <property type="term" value="F:aldehyde-lyase activity"/>
    <property type="evidence" value="ECO:0007669"/>
    <property type="project" value="TreeGrafter"/>
</dbReference>
<dbReference type="Gene3D" id="3.20.20.60">
    <property type="entry name" value="Phosphoenolpyruvate-binding domains"/>
    <property type="match status" value="1"/>
</dbReference>
<dbReference type="InterPro" id="IPR040442">
    <property type="entry name" value="Pyrv_kinase-like_dom_sf"/>
</dbReference>
<dbReference type="Proteomes" id="UP000321577">
    <property type="component" value="Unassembled WGS sequence"/>
</dbReference>
<dbReference type="SUPFAM" id="SSF51621">
    <property type="entry name" value="Phosphoenolpyruvate/pyruvate domain"/>
    <property type="match status" value="1"/>
</dbReference>
<dbReference type="AlphaFoldDB" id="A0A512MAL5"/>
<comment type="caution">
    <text evidence="5">The sequence shown here is derived from an EMBL/GenBank/DDBJ whole genome shotgun (WGS) entry which is preliminary data.</text>
</comment>
<accession>A0A512MAL5</accession>
<evidence type="ECO:0000313" key="5">
    <source>
        <dbReference type="EMBL" id="GEP43753.1"/>
    </source>
</evidence>
<reference evidence="5 6" key="1">
    <citation type="submission" date="2019-07" db="EMBL/GenBank/DDBJ databases">
        <title>Whole genome shotgun sequence of Brevifollis gellanilyticus NBRC 108608.</title>
        <authorList>
            <person name="Hosoyama A."/>
            <person name="Uohara A."/>
            <person name="Ohji S."/>
            <person name="Ichikawa N."/>
        </authorList>
    </citation>
    <scope>NUCLEOTIDE SEQUENCE [LARGE SCALE GENOMIC DNA]</scope>
    <source>
        <strain evidence="5 6">NBRC 108608</strain>
    </source>
</reference>
<comment type="similarity">
    <text evidence="1">Belongs to the HpcH/HpaI aldolase family.</text>
</comment>
<proteinExistence type="inferred from homology"/>
<sequence>MKSHIGTFLSIGSPAMSELAAECGFDWVLIDLEHGCESEAALPNQLRALRGSQTLGIVRVSAPHPDLISRVLDWGADGIMVPHVDTVAQAEHCVRSATYPPKGHRGVSRTVRAYGYGMRIPAGELPKPIILAQIETAEGVSNADQIAAVEGIDALFIGPADLSYDLKARQSPRSYDDCVNAVAKAARDHGKGCGILVRHADDKEKLKAMGFNWLAMDSDLSLVREGFKRNIELARTWC</sequence>
<dbReference type="InterPro" id="IPR015813">
    <property type="entry name" value="Pyrv/PenolPyrv_kinase-like_dom"/>
</dbReference>
<feature type="domain" description="HpcH/HpaI aldolase/citrate lyase" evidence="4">
    <location>
        <begin position="5"/>
        <end position="224"/>
    </location>
</feature>
<dbReference type="PANTHER" id="PTHR30502:SF0">
    <property type="entry name" value="PHOSPHOENOLPYRUVATE CARBOXYLASE FAMILY PROTEIN"/>
    <property type="match status" value="1"/>
</dbReference>
<dbReference type="OrthoDB" id="86160at2"/>
<evidence type="ECO:0000256" key="2">
    <source>
        <dbReference type="ARBA" id="ARBA00022723"/>
    </source>
</evidence>
<keyword evidence="3" id="KW-0456">Lyase</keyword>
<name>A0A512MAL5_9BACT</name>
<evidence type="ECO:0000259" key="4">
    <source>
        <dbReference type="Pfam" id="PF03328"/>
    </source>
</evidence>
<organism evidence="5 6">
    <name type="scientific">Brevifollis gellanilyticus</name>
    <dbReference type="NCBI Taxonomy" id="748831"/>
    <lineage>
        <taxon>Bacteria</taxon>
        <taxon>Pseudomonadati</taxon>
        <taxon>Verrucomicrobiota</taxon>
        <taxon>Verrucomicrobiia</taxon>
        <taxon>Verrucomicrobiales</taxon>
        <taxon>Verrucomicrobiaceae</taxon>
    </lineage>
</organism>
<keyword evidence="6" id="KW-1185">Reference proteome</keyword>
<dbReference type="GO" id="GO:0046872">
    <property type="term" value="F:metal ion binding"/>
    <property type="evidence" value="ECO:0007669"/>
    <property type="project" value="UniProtKB-KW"/>
</dbReference>
<dbReference type="PANTHER" id="PTHR30502">
    <property type="entry name" value="2-KETO-3-DEOXY-L-RHAMNONATE ALDOLASE"/>
    <property type="match status" value="1"/>
</dbReference>
<evidence type="ECO:0000256" key="1">
    <source>
        <dbReference type="ARBA" id="ARBA00005568"/>
    </source>
</evidence>
<dbReference type="InterPro" id="IPR005000">
    <property type="entry name" value="Aldolase/citrate-lyase_domain"/>
</dbReference>
<gene>
    <name evidence="5" type="ORF">BGE01nite_30440</name>
</gene>
<dbReference type="GO" id="GO:0005737">
    <property type="term" value="C:cytoplasm"/>
    <property type="evidence" value="ECO:0007669"/>
    <property type="project" value="TreeGrafter"/>
</dbReference>
<dbReference type="EMBL" id="BKAG01000020">
    <property type="protein sequence ID" value="GEP43753.1"/>
    <property type="molecule type" value="Genomic_DNA"/>
</dbReference>
<dbReference type="Pfam" id="PF03328">
    <property type="entry name" value="HpcH_HpaI"/>
    <property type="match status" value="1"/>
</dbReference>
<dbReference type="RefSeq" id="WP_146851326.1">
    <property type="nucleotide sequence ID" value="NZ_BKAG01000020.1"/>
</dbReference>
<protein>
    <submittedName>
        <fullName evidence="5">4-hydroxy-2-oxovalerate aldolase</fullName>
    </submittedName>
</protein>
<keyword evidence="2" id="KW-0479">Metal-binding</keyword>
<dbReference type="InterPro" id="IPR050251">
    <property type="entry name" value="HpcH-HpaI_aldolase"/>
</dbReference>
<evidence type="ECO:0000313" key="6">
    <source>
        <dbReference type="Proteomes" id="UP000321577"/>
    </source>
</evidence>